<evidence type="ECO:0000313" key="2">
    <source>
        <dbReference type="EMBL" id="MBC6447109.1"/>
    </source>
</evidence>
<dbReference type="InterPro" id="IPR004401">
    <property type="entry name" value="YbaB/EbfC"/>
</dbReference>
<dbReference type="InterPro" id="IPR036894">
    <property type="entry name" value="YbaB-like_sf"/>
</dbReference>
<comment type="caution">
    <text evidence="2">The sequence shown here is derived from an EMBL/GenBank/DDBJ whole genome shotgun (WGS) entry which is preliminary data.</text>
</comment>
<gene>
    <name evidence="2" type="ORF">GPZ80_07980</name>
</gene>
<evidence type="ECO:0000256" key="1">
    <source>
        <dbReference type="SAM" id="MobiDB-lite"/>
    </source>
</evidence>
<dbReference type="Gene3D" id="3.30.1310.10">
    <property type="entry name" value="Nucleoid-associated protein YbaB-like domain"/>
    <property type="match status" value="1"/>
</dbReference>
<keyword evidence="3" id="KW-1185">Reference proteome</keyword>
<protein>
    <submittedName>
        <fullName evidence="2">YbaB/EbfC family nucleoid-associated protein</fullName>
    </submittedName>
</protein>
<reference evidence="2 3" key="1">
    <citation type="submission" date="2020-06" db="EMBL/GenBank/DDBJ databases">
        <title>Actinokineospora xiongansis sp. nov., isolated from soil of Baiyangdian.</title>
        <authorList>
            <person name="Zhang X."/>
        </authorList>
    </citation>
    <scope>NUCLEOTIDE SEQUENCE [LARGE SCALE GENOMIC DNA]</scope>
    <source>
        <strain evidence="2 3">HBU206404</strain>
    </source>
</reference>
<dbReference type="Proteomes" id="UP000734823">
    <property type="component" value="Unassembled WGS sequence"/>
</dbReference>
<dbReference type="SUPFAM" id="SSF82607">
    <property type="entry name" value="YbaB-like"/>
    <property type="match status" value="1"/>
</dbReference>
<evidence type="ECO:0000313" key="3">
    <source>
        <dbReference type="Proteomes" id="UP000734823"/>
    </source>
</evidence>
<name>A0ABR7L3V5_9PSEU</name>
<dbReference type="Pfam" id="PF02575">
    <property type="entry name" value="YbaB_DNA_bd"/>
    <property type="match status" value="1"/>
</dbReference>
<sequence>MRDFEGKIAAAQAKAAMVQDGLAGAASSASSDDGAITVAVAANGALTDVRLTPAAMGKSHTALAAELMVVARKAQRSAASKVAEVFEAAHGPGSETLRAITEYVPPEEEAPVAPERHRPGFIEEMQPPPQPPRARPRRPDPSVNSLDDGDFSDESAIFKK</sequence>
<feature type="region of interest" description="Disordered" evidence="1">
    <location>
        <begin position="102"/>
        <end position="160"/>
    </location>
</feature>
<accession>A0ABR7L3V5</accession>
<organism evidence="2 3">
    <name type="scientific">Actinokineospora xionganensis</name>
    <dbReference type="NCBI Taxonomy" id="2684470"/>
    <lineage>
        <taxon>Bacteria</taxon>
        <taxon>Bacillati</taxon>
        <taxon>Actinomycetota</taxon>
        <taxon>Actinomycetes</taxon>
        <taxon>Pseudonocardiales</taxon>
        <taxon>Pseudonocardiaceae</taxon>
        <taxon>Actinokineospora</taxon>
    </lineage>
</organism>
<dbReference type="RefSeq" id="WP_187219553.1">
    <property type="nucleotide sequence ID" value="NZ_JABVED010000003.1"/>
</dbReference>
<proteinExistence type="predicted"/>
<dbReference type="EMBL" id="JABVED010000003">
    <property type="protein sequence ID" value="MBC6447109.1"/>
    <property type="molecule type" value="Genomic_DNA"/>
</dbReference>